<dbReference type="Proteomes" id="UP000019384">
    <property type="component" value="Unassembled WGS sequence"/>
</dbReference>
<keyword evidence="2" id="KW-1185">Reference proteome</keyword>
<proteinExistence type="predicted"/>
<reference evidence="1" key="2">
    <citation type="submission" date="2014-02" db="EMBL/GenBank/DDBJ databases">
        <title>Complete DNA sequence of /Kuraishia capsulata/ illustrates novel genomic features among budding yeasts (/Saccharomycotina/).</title>
        <authorList>
            <person name="Morales L."/>
            <person name="Noel B."/>
            <person name="Porcel B."/>
            <person name="Marcet-Houben M."/>
            <person name="Hullo M-F."/>
            <person name="Sacerdot C."/>
            <person name="Tekaia F."/>
            <person name="Leh-Louis V."/>
            <person name="Despons L."/>
            <person name="Khanna V."/>
            <person name="Aury J-M."/>
            <person name="Barbe V."/>
            <person name="Couloux A."/>
            <person name="Labadie K."/>
            <person name="Pelletier E."/>
            <person name="Souciet J-L."/>
            <person name="Boekhout T."/>
            <person name="Gabaldon T."/>
            <person name="Wincker P."/>
            <person name="Dujon B."/>
        </authorList>
    </citation>
    <scope>NUCLEOTIDE SEQUENCE</scope>
    <source>
        <strain evidence="1">CBS 1993</strain>
    </source>
</reference>
<evidence type="ECO:0000313" key="2">
    <source>
        <dbReference type="Proteomes" id="UP000019384"/>
    </source>
</evidence>
<accession>W6MNN3</accession>
<dbReference type="GeneID" id="34520056"/>
<dbReference type="AlphaFoldDB" id="W6MNN3"/>
<gene>
    <name evidence="1" type="ORF">KUCA_T00002641001</name>
</gene>
<reference evidence="1" key="1">
    <citation type="submission" date="2013-12" db="EMBL/GenBank/DDBJ databases">
        <authorList>
            <person name="Genoscope - CEA"/>
        </authorList>
    </citation>
    <scope>NUCLEOTIDE SEQUENCE</scope>
    <source>
        <strain evidence="1">CBS 1993</strain>
    </source>
</reference>
<evidence type="ECO:0000313" key="1">
    <source>
        <dbReference type="EMBL" id="CDK26667.1"/>
    </source>
</evidence>
<dbReference type="EMBL" id="HG793127">
    <property type="protein sequence ID" value="CDK26667.1"/>
    <property type="molecule type" value="Genomic_DNA"/>
</dbReference>
<sequence length="105" mass="12493">MAILYYYGAFSLPTLTASKRLMNRPPVRSTSRRLQDFNTPFSRGLSIIRPTLWFDSFPLQLSQTCHFQHKHRRGKFSPKKTLFRWTSVSFSRQQMIMLCRYPCIL</sequence>
<dbReference type="RefSeq" id="XP_022458668.1">
    <property type="nucleotide sequence ID" value="XM_022602911.1"/>
</dbReference>
<name>W6MNN3_9ASCO</name>
<protein>
    <submittedName>
        <fullName evidence="1">Uncharacterized protein</fullName>
    </submittedName>
</protein>
<organism evidence="1 2">
    <name type="scientific">Kuraishia capsulata CBS 1993</name>
    <dbReference type="NCBI Taxonomy" id="1382522"/>
    <lineage>
        <taxon>Eukaryota</taxon>
        <taxon>Fungi</taxon>
        <taxon>Dikarya</taxon>
        <taxon>Ascomycota</taxon>
        <taxon>Saccharomycotina</taxon>
        <taxon>Pichiomycetes</taxon>
        <taxon>Pichiales</taxon>
        <taxon>Pichiaceae</taxon>
        <taxon>Kuraishia</taxon>
    </lineage>
</organism>
<dbReference type="HOGENOM" id="CLU_2237005_0_0_1"/>